<protein>
    <submittedName>
        <fullName evidence="2">Uncharacterized protein</fullName>
    </submittedName>
</protein>
<feature type="transmembrane region" description="Helical" evidence="1">
    <location>
        <begin position="107"/>
        <end position="127"/>
    </location>
</feature>
<keyword evidence="3" id="KW-1185">Reference proteome</keyword>
<organism evidence="2 3">
    <name type="scientific">Henosepilachna vigintioctopunctata</name>
    <dbReference type="NCBI Taxonomy" id="420089"/>
    <lineage>
        <taxon>Eukaryota</taxon>
        <taxon>Metazoa</taxon>
        <taxon>Ecdysozoa</taxon>
        <taxon>Arthropoda</taxon>
        <taxon>Hexapoda</taxon>
        <taxon>Insecta</taxon>
        <taxon>Pterygota</taxon>
        <taxon>Neoptera</taxon>
        <taxon>Endopterygota</taxon>
        <taxon>Coleoptera</taxon>
        <taxon>Polyphaga</taxon>
        <taxon>Cucujiformia</taxon>
        <taxon>Coccinelloidea</taxon>
        <taxon>Coccinellidae</taxon>
        <taxon>Epilachninae</taxon>
        <taxon>Epilachnini</taxon>
        <taxon>Henosepilachna</taxon>
    </lineage>
</organism>
<keyword evidence="1" id="KW-1133">Transmembrane helix</keyword>
<dbReference type="Proteomes" id="UP001431783">
    <property type="component" value="Unassembled WGS sequence"/>
</dbReference>
<keyword evidence="1" id="KW-0812">Transmembrane</keyword>
<sequence>MYFRCYAQYPSRCFDHSILTDSLGIELLKLRRERFGLTFLFKILHNSIGSPFILSEINIRVPSPGLRRNNTFYFTYSRSNVMSRSPINCILYSYQQRNGMSGYFPELLLSTYDLVINIILILVVSFVY</sequence>
<keyword evidence="1" id="KW-0472">Membrane</keyword>
<evidence type="ECO:0000313" key="3">
    <source>
        <dbReference type="Proteomes" id="UP001431783"/>
    </source>
</evidence>
<comment type="caution">
    <text evidence="2">The sequence shown here is derived from an EMBL/GenBank/DDBJ whole genome shotgun (WGS) entry which is preliminary data.</text>
</comment>
<proteinExistence type="predicted"/>
<reference evidence="2 3" key="1">
    <citation type="submission" date="2023-03" db="EMBL/GenBank/DDBJ databases">
        <title>Genome insight into feeding habits of ladybird beetles.</title>
        <authorList>
            <person name="Li H.-S."/>
            <person name="Huang Y.-H."/>
            <person name="Pang H."/>
        </authorList>
    </citation>
    <scope>NUCLEOTIDE SEQUENCE [LARGE SCALE GENOMIC DNA]</scope>
    <source>
        <strain evidence="2">SYSU_2023b</strain>
        <tissue evidence="2">Whole body</tissue>
    </source>
</reference>
<dbReference type="EMBL" id="JARQZJ010000094">
    <property type="protein sequence ID" value="KAK9884932.1"/>
    <property type="molecule type" value="Genomic_DNA"/>
</dbReference>
<evidence type="ECO:0000256" key="1">
    <source>
        <dbReference type="SAM" id="Phobius"/>
    </source>
</evidence>
<accession>A0AAW1UWR0</accession>
<dbReference type="AlphaFoldDB" id="A0AAW1UWR0"/>
<evidence type="ECO:0000313" key="2">
    <source>
        <dbReference type="EMBL" id="KAK9884932.1"/>
    </source>
</evidence>
<name>A0AAW1UWR0_9CUCU</name>
<gene>
    <name evidence="2" type="ORF">WA026_009169</name>
</gene>